<evidence type="ECO:0000259" key="2">
    <source>
        <dbReference type="Pfam" id="PF21277"/>
    </source>
</evidence>
<name>A0A384ZX84_9CAUD</name>
<feature type="compositionally biased region" description="Polar residues" evidence="1">
    <location>
        <begin position="822"/>
        <end position="853"/>
    </location>
</feature>
<feature type="region of interest" description="Disordered" evidence="1">
    <location>
        <begin position="233"/>
        <end position="302"/>
    </location>
</feature>
<protein>
    <submittedName>
        <fullName evidence="3">Putative VgrG-like protein/endolysin</fullName>
    </submittedName>
</protein>
<organism evidence="3 4">
    <name type="scientific">Dickeya phage vB_DsoM_JA29</name>
    <dbReference type="NCBI Taxonomy" id="2283031"/>
    <lineage>
        <taxon>Viruses</taxon>
        <taxon>Duplodnaviria</taxon>
        <taxon>Heunggongvirae</taxon>
        <taxon>Uroviricota</taxon>
        <taxon>Caudoviricetes</taxon>
        <taxon>Salmondvirus</taxon>
        <taxon>Salmondvirus JA29</taxon>
    </lineage>
</organism>
<feature type="region of interest" description="Disordered" evidence="1">
    <location>
        <begin position="810"/>
        <end position="916"/>
    </location>
</feature>
<accession>A0A384ZX84</accession>
<feature type="compositionally biased region" description="Basic residues" evidence="1">
    <location>
        <begin position="178"/>
        <end position="201"/>
    </location>
</feature>
<dbReference type="Proteomes" id="UP000263326">
    <property type="component" value="Segment"/>
</dbReference>
<feature type="compositionally biased region" description="Polar residues" evidence="1">
    <location>
        <begin position="723"/>
        <end position="733"/>
    </location>
</feature>
<sequence>MDASMISEEQLSALELMMSHADDAHIQSQGAPKRKRKKKSLTEMFPEGFEYYEEYVGTGSRKANREMRAQQTTATARPDNRDVVKALETVFAEQSEDTNDLIKSVDESTSSTKQVAKTLADWLKWTQERAFLDDHKAKSDTSISPPSTDRGVRAGGNDDGFGVDDLLPDGNGADERGNRRKRNGRRGSRNSRSRLRRMRIGRFGRSRAGKIAGLVALAATGLGAGYLLKSDTSENLEDGHDNYGDENSEQQNQNVSVAEPQEATPKPAQTGTEVPRAAETVKPQLTEQQIAEKEEAREKQDAMWDTGTTAALLLAGAKRIPGVGAAVTAADGVYNGYQIAHDDTLSEEEKKKAQVKNITSTGGAATGTAIGMWAGGTIGSIVPVFGTAIGATLGGLLGGYLGDKIGNFVGEKISDKTDEAIEEDRKRREKEDQEAALLDNPVASRYAAPIFMPFALGGASPTGAAAGFNYGFGGGGPARFPGQTSQRANDIAQKVLSSEKIGGVSEQFESGGRGVGTVSSGAGDYGGVSYGKHQLASANGSMSQFLASPEAKNLSGEFMGLTPGTAAFNERYRQVAATHGKDMEDAQYQYLVRTHYAPTAEKLEKNLGIDMDKQGRAFKELVYSTSMQYGGNAADKIQRAFRGKDFNSMTEEERIEAIQQDKLANVQNDFRSSSVQVQQGVAARTQRELDVLKKVHEQDKEKQVASAEPVKPADAESKEGSFNPESLQRQTAQVEAKPTATGDAPRSESPVGIPQEVREDARKNAASPAPNATFEQKSIPEKEAELAKLHDRADFLKRKVEYIKAHPEVTRADDKKIDEIIRNQQVQSGTVTASKDPESTSVRSESLAATEQVSPEVERVKSLEEMPTPASTPVAETASATPSGGARSSGTGSGGGARSSGTSSGGASSPSLDDIPVILEDPMLNLINVGYV</sequence>
<proteinExistence type="predicted"/>
<feature type="compositionally biased region" description="Low complexity" evidence="1">
    <location>
        <begin position="877"/>
        <end position="890"/>
    </location>
</feature>
<feature type="region of interest" description="Disordered" evidence="1">
    <location>
        <begin position="696"/>
        <end position="779"/>
    </location>
</feature>
<evidence type="ECO:0000313" key="4">
    <source>
        <dbReference type="Proteomes" id="UP000263326"/>
    </source>
</evidence>
<evidence type="ECO:0000313" key="3">
    <source>
        <dbReference type="EMBL" id="AXG66846.1"/>
    </source>
</evidence>
<keyword evidence="4" id="KW-1185">Reference proteome</keyword>
<evidence type="ECO:0000256" key="1">
    <source>
        <dbReference type="SAM" id="MobiDB-lite"/>
    </source>
</evidence>
<dbReference type="Pfam" id="PF21277">
    <property type="entry name" value="T6SS_VgrG3-like_C"/>
    <property type="match status" value="1"/>
</dbReference>
<gene>
    <name evidence="3" type="ORF">JA29_120</name>
</gene>
<feature type="compositionally biased region" description="Low complexity" evidence="1">
    <location>
        <begin position="899"/>
        <end position="911"/>
    </location>
</feature>
<dbReference type="EMBL" id="MH460461">
    <property type="protein sequence ID" value="AXG66846.1"/>
    <property type="molecule type" value="Genomic_DNA"/>
</dbReference>
<feature type="region of interest" description="Disordered" evidence="1">
    <location>
        <begin position="135"/>
        <end position="201"/>
    </location>
</feature>
<reference evidence="3 4" key="1">
    <citation type="journal article" date="2018" name="Front. Microbiol.">
        <title>Jumbo Bacteriophages Are Represented Within an Increasing Diversity of Environmental Viruses Infecting the Emerging Phytopathogen, Dickeya solani.</title>
        <authorList>
            <person name="Day A.W."/>
            <person name="Ahn J."/>
            <person name="Salmond G.P.C."/>
        </authorList>
    </citation>
    <scope>NUCLEOTIDE SEQUENCE [LARGE SCALE GENOMIC DNA]</scope>
</reference>
<feature type="domain" description="Type VI secretion system spike protein VgrG3-like C-terminal" evidence="2">
    <location>
        <begin position="502"/>
        <end position="688"/>
    </location>
</feature>
<feature type="compositionally biased region" description="Basic and acidic residues" evidence="1">
    <location>
        <begin position="290"/>
        <end position="302"/>
    </location>
</feature>
<dbReference type="InterPro" id="IPR049073">
    <property type="entry name" value="T6SS_VgrG3-like_C"/>
</dbReference>
<feature type="compositionally biased region" description="Basic and acidic residues" evidence="1">
    <location>
        <begin position="810"/>
        <end position="821"/>
    </location>
</feature>